<organism evidence="3 4">
    <name type="scientific">Fibrisoma limi BUZ 3</name>
    <dbReference type="NCBI Taxonomy" id="1185876"/>
    <lineage>
        <taxon>Bacteria</taxon>
        <taxon>Pseudomonadati</taxon>
        <taxon>Bacteroidota</taxon>
        <taxon>Cytophagia</taxon>
        <taxon>Cytophagales</taxon>
        <taxon>Spirosomataceae</taxon>
        <taxon>Fibrisoma</taxon>
    </lineage>
</organism>
<feature type="transmembrane region" description="Helical" evidence="1">
    <location>
        <begin position="88"/>
        <end position="112"/>
    </location>
</feature>
<dbReference type="RefSeq" id="WP_009282898.1">
    <property type="nucleotide sequence ID" value="NZ_CAIT01000006.1"/>
</dbReference>
<feature type="transmembrane region" description="Helical" evidence="1">
    <location>
        <begin position="248"/>
        <end position="267"/>
    </location>
</feature>
<reference evidence="3 4" key="1">
    <citation type="journal article" date="2012" name="J. Bacteriol.">
        <title>Genome Sequence of the Filamentous Bacterium Fibrisoma limi BUZ 3T.</title>
        <authorList>
            <person name="Filippini M."/>
            <person name="Qi W."/>
            <person name="Jaenicke S."/>
            <person name="Goesmann A."/>
            <person name="Smits T.H."/>
            <person name="Bagheri H.C."/>
        </authorList>
    </citation>
    <scope>NUCLEOTIDE SEQUENCE [LARGE SCALE GENOMIC DNA]</scope>
    <source>
        <strain evidence="4">BUZ 3T</strain>
    </source>
</reference>
<evidence type="ECO:0000313" key="4">
    <source>
        <dbReference type="Proteomes" id="UP000009309"/>
    </source>
</evidence>
<dbReference type="InterPro" id="IPR052710">
    <property type="entry name" value="CAAX_protease"/>
</dbReference>
<keyword evidence="1" id="KW-0812">Transmembrane</keyword>
<keyword evidence="1" id="KW-1133">Transmembrane helix</keyword>
<dbReference type="eggNOG" id="COG1266">
    <property type="taxonomic scope" value="Bacteria"/>
</dbReference>
<feature type="transmembrane region" description="Helical" evidence="1">
    <location>
        <begin position="57"/>
        <end position="76"/>
    </location>
</feature>
<dbReference type="GO" id="GO:0004175">
    <property type="term" value="F:endopeptidase activity"/>
    <property type="evidence" value="ECO:0007669"/>
    <property type="project" value="UniProtKB-ARBA"/>
</dbReference>
<dbReference type="Proteomes" id="UP000009309">
    <property type="component" value="Unassembled WGS sequence"/>
</dbReference>
<feature type="transmembrane region" description="Helical" evidence="1">
    <location>
        <begin position="27"/>
        <end position="51"/>
    </location>
</feature>
<dbReference type="PANTHER" id="PTHR36435:SF1">
    <property type="entry name" value="CAAX AMINO TERMINAL PROTEASE FAMILY PROTEIN"/>
    <property type="match status" value="1"/>
</dbReference>
<dbReference type="InterPro" id="IPR003675">
    <property type="entry name" value="Rce1/LyrA-like_dom"/>
</dbReference>
<dbReference type="OrthoDB" id="158986at2"/>
<dbReference type="GO" id="GO:0080120">
    <property type="term" value="P:CAAX-box protein maturation"/>
    <property type="evidence" value="ECO:0007669"/>
    <property type="project" value="UniProtKB-ARBA"/>
</dbReference>
<dbReference type="PANTHER" id="PTHR36435">
    <property type="entry name" value="SLR1288 PROTEIN"/>
    <property type="match status" value="1"/>
</dbReference>
<dbReference type="STRING" id="1185876.BN8_03477"/>
<feature type="domain" description="CAAX prenyl protease 2/Lysostaphin resistance protein A-like" evidence="2">
    <location>
        <begin position="138"/>
        <end position="220"/>
    </location>
</feature>
<dbReference type="EMBL" id="CAIT01000006">
    <property type="protein sequence ID" value="CCH54318.1"/>
    <property type="molecule type" value="Genomic_DNA"/>
</dbReference>
<evidence type="ECO:0000259" key="2">
    <source>
        <dbReference type="Pfam" id="PF02517"/>
    </source>
</evidence>
<sequence length="283" mass="31777">MEPTSYTMTTEWSTGGANPAYPSLRQAWWLIIVLFLWQIPLSIPIGALTYFSKENNWDLYGLPELVVYVAAFALTIRYGLRKRGNFQLALAPVKAITFPVVAIGTVTLGLLIEPLTSALPTPTWMQQMLEELFSKDLIWSAVLAAPVVEEILLRGIILDGFLKRYSPTKAIVWSAAIFGIMHLNPVQTVGAFILGLALGWLYYRTRSLWPCIFLHFINNSIGSLGLLFEENLDMSRNYTRQWIGNDPLYMGVLIGAALITFGCYLFLNRLLPTQTAGRDKLSH</sequence>
<dbReference type="AlphaFoldDB" id="I2GK93"/>
<protein>
    <recommendedName>
        <fullName evidence="2">CAAX prenyl protease 2/Lysostaphin resistance protein A-like domain-containing protein</fullName>
    </recommendedName>
</protein>
<proteinExistence type="predicted"/>
<gene>
    <name evidence="3" type="ORF">BN8_03477</name>
</gene>
<comment type="caution">
    <text evidence="3">The sequence shown here is derived from an EMBL/GenBank/DDBJ whole genome shotgun (WGS) entry which is preliminary data.</text>
</comment>
<accession>I2GK93</accession>
<keyword evidence="1" id="KW-0472">Membrane</keyword>
<feature type="transmembrane region" description="Helical" evidence="1">
    <location>
        <begin position="170"/>
        <end position="201"/>
    </location>
</feature>
<name>I2GK93_9BACT</name>
<evidence type="ECO:0000256" key="1">
    <source>
        <dbReference type="SAM" id="Phobius"/>
    </source>
</evidence>
<evidence type="ECO:0000313" key="3">
    <source>
        <dbReference type="EMBL" id="CCH54318.1"/>
    </source>
</evidence>
<dbReference type="Pfam" id="PF02517">
    <property type="entry name" value="Rce1-like"/>
    <property type="match status" value="1"/>
</dbReference>
<keyword evidence="4" id="KW-1185">Reference proteome</keyword>
<feature type="transmembrane region" description="Helical" evidence="1">
    <location>
        <begin position="207"/>
        <end position="228"/>
    </location>
</feature>